<keyword evidence="3" id="KW-1185">Reference proteome</keyword>
<sequence>MCGEHEISVATHPSFLNKREEPSTAKYLCGKSREGEGRVLNEKEMVDSGAKYRVQMTLNAASLVVETSSPGQFSNILESSLPLQVGVCAREFRGSGPWED</sequence>
<evidence type="ECO:0000256" key="1">
    <source>
        <dbReference type="SAM" id="MobiDB-lite"/>
    </source>
</evidence>
<comment type="caution">
    <text evidence="2">The sequence shown here is derived from an EMBL/GenBank/DDBJ whole genome shotgun (WGS) entry which is preliminary data.</text>
</comment>
<organism evidence="2 3">
    <name type="scientific">Nephila pilipes</name>
    <name type="common">Giant wood spider</name>
    <name type="synonym">Nephila maculata</name>
    <dbReference type="NCBI Taxonomy" id="299642"/>
    <lineage>
        <taxon>Eukaryota</taxon>
        <taxon>Metazoa</taxon>
        <taxon>Ecdysozoa</taxon>
        <taxon>Arthropoda</taxon>
        <taxon>Chelicerata</taxon>
        <taxon>Arachnida</taxon>
        <taxon>Araneae</taxon>
        <taxon>Araneomorphae</taxon>
        <taxon>Entelegynae</taxon>
        <taxon>Araneoidea</taxon>
        <taxon>Nephilidae</taxon>
        <taxon>Nephila</taxon>
    </lineage>
</organism>
<evidence type="ECO:0000313" key="3">
    <source>
        <dbReference type="Proteomes" id="UP000887013"/>
    </source>
</evidence>
<feature type="region of interest" description="Disordered" evidence="1">
    <location>
        <begin position="1"/>
        <end position="21"/>
    </location>
</feature>
<accession>A0A8X6TGX4</accession>
<dbReference type="AlphaFoldDB" id="A0A8X6TGX4"/>
<dbReference type="EMBL" id="BMAW01009785">
    <property type="protein sequence ID" value="GFT15583.1"/>
    <property type="molecule type" value="Genomic_DNA"/>
</dbReference>
<evidence type="ECO:0000313" key="2">
    <source>
        <dbReference type="EMBL" id="GFT15583.1"/>
    </source>
</evidence>
<dbReference type="Proteomes" id="UP000887013">
    <property type="component" value="Unassembled WGS sequence"/>
</dbReference>
<reference evidence="2" key="1">
    <citation type="submission" date="2020-08" db="EMBL/GenBank/DDBJ databases">
        <title>Multicomponent nature underlies the extraordinary mechanical properties of spider dragline silk.</title>
        <authorList>
            <person name="Kono N."/>
            <person name="Nakamura H."/>
            <person name="Mori M."/>
            <person name="Yoshida Y."/>
            <person name="Ohtoshi R."/>
            <person name="Malay A.D."/>
            <person name="Moran D.A.P."/>
            <person name="Tomita M."/>
            <person name="Numata K."/>
            <person name="Arakawa K."/>
        </authorList>
    </citation>
    <scope>NUCLEOTIDE SEQUENCE</scope>
</reference>
<gene>
    <name evidence="2" type="ORF">NPIL_250101</name>
</gene>
<protein>
    <submittedName>
        <fullName evidence="2">Uncharacterized protein</fullName>
    </submittedName>
</protein>
<proteinExistence type="predicted"/>
<name>A0A8X6TGX4_NEPPI</name>